<proteinExistence type="predicted"/>
<accession>A0AC35FB23</accession>
<evidence type="ECO:0000313" key="1">
    <source>
        <dbReference type="Proteomes" id="UP000887580"/>
    </source>
</evidence>
<evidence type="ECO:0000313" key="2">
    <source>
        <dbReference type="WBParaSite" id="PS1159_v2.g15600.t1"/>
    </source>
</evidence>
<protein>
    <submittedName>
        <fullName evidence="2">Uncharacterized protein</fullName>
    </submittedName>
</protein>
<sequence length="17" mass="2102">MIRTFFLSRNKLVNDTF</sequence>
<dbReference type="Proteomes" id="UP000887580">
    <property type="component" value="Unplaced"/>
</dbReference>
<dbReference type="WBParaSite" id="PS1159_v2.g15600.t1">
    <property type="protein sequence ID" value="PS1159_v2.g15600.t1"/>
    <property type="gene ID" value="PS1159_v2.g15600"/>
</dbReference>
<name>A0AC35FB23_9BILA</name>
<organism evidence="1 2">
    <name type="scientific">Panagrolaimus sp. PS1159</name>
    <dbReference type="NCBI Taxonomy" id="55785"/>
    <lineage>
        <taxon>Eukaryota</taxon>
        <taxon>Metazoa</taxon>
        <taxon>Ecdysozoa</taxon>
        <taxon>Nematoda</taxon>
        <taxon>Chromadorea</taxon>
        <taxon>Rhabditida</taxon>
        <taxon>Tylenchina</taxon>
        <taxon>Panagrolaimomorpha</taxon>
        <taxon>Panagrolaimoidea</taxon>
        <taxon>Panagrolaimidae</taxon>
        <taxon>Panagrolaimus</taxon>
    </lineage>
</organism>
<reference evidence="2" key="1">
    <citation type="submission" date="2022-11" db="UniProtKB">
        <authorList>
            <consortium name="WormBaseParasite"/>
        </authorList>
    </citation>
    <scope>IDENTIFICATION</scope>
</reference>